<feature type="transmembrane region" description="Helical" evidence="5">
    <location>
        <begin position="49"/>
        <end position="72"/>
    </location>
</feature>
<dbReference type="InterPro" id="IPR002781">
    <property type="entry name" value="TM_pro_TauE-like"/>
</dbReference>
<dbReference type="InterPro" id="IPR051598">
    <property type="entry name" value="TSUP/Inactive_protease-like"/>
</dbReference>
<keyword evidence="3 5" id="KW-1133">Transmembrane helix</keyword>
<feature type="transmembrane region" description="Helical" evidence="5">
    <location>
        <begin position="78"/>
        <end position="100"/>
    </location>
</feature>
<comment type="similarity">
    <text evidence="5">Belongs to the 4-toluene sulfonate uptake permease (TSUP) (TC 2.A.102) family.</text>
</comment>
<dbReference type="PANTHER" id="PTHR43701:SF2">
    <property type="entry name" value="MEMBRANE TRANSPORTER PROTEIN YJNA-RELATED"/>
    <property type="match status" value="1"/>
</dbReference>
<comment type="caution">
    <text evidence="6">The sequence shown here is derived from an EMBL/GenBank/DDBJ whole genome shotgun (WGS) entry which is preliminary data.</text>
</comment>
<accession>A0ABQ3IA16</accession>
<evidence type="ECO:0000256" key="5">
    <source>
        <dbReference type="RuleBase" id="RU363041"/>
    </source>
</evidence>
<feature type="transmembrane region" description="Helical" evidence="5">
    <location>
        <begin position="220"/>
        <end position="244"/>
    </location>
</feature>
<feature type="transmembrane region" description="Helical" evidence="5">
    <location>
        <begin position="6"/>
        <end position="37"/>
    </location>
</feature>
<dbReference type="Proteomes" id="UP000658258">
    <property type="component" value="Unassembled WGS sequence"/>
</dbReference>
<dbReference type="PANTHER" id="PTHR43701">
    <property type="entry name" value="MEMBRANE TRANSPORTER PROTEIN MJ0441-RELATED"/>
    <property type="match status" value="1"/>
</dbReference>
<comment type="subcellular location">
    <subcellularLocation>
        <location evidence="5">Cell membrane</location>
        <topology evidence="5">Multi-pass membrane protein</topology>
    </subcellularLocation>
    <subcellularLocation>
        <location evidence="1">Membrane</location>
        <topology evidence="1">Multi-pass membrane protein</topology>
    </subcellularLocation>
</comment>
<evidence type="ECO:0000256" key="1">
    <source>
        <dbReference type="ARBA" id="ARBA00004141"/>
    </source>
</evidence>
<protein>
    <recommendedName>
        <fullName evidence="5">Probable membrane transporter protein</fullName>
    </recommendedName>
</protein>
<gene>
    <name evidence="6" type="ORF">GCM10011340_36400</name>
</gene>
<keyword evidence="7" id="KW-1185">Reference proteome</keyword>
<keyword evidence="4 5" id="KW-0472">Membrane</keyword>
<evidence type="ECO:0000256" key="3">
    <source>
        <dbReference type="ARBA" id="ARBA00022989"/>
    </source>
</evidence>
<dbReference type="RefSeq" id="WP_189631750.1">
    <property type="nucleotide sequence ID" value="NZ_BNAG01000007.1"/>
</dbReference>
<feature type="transmembrane region" description="Helical" evidence="5">
    <location>
        <begin position="148"/>
        <end position="175"/>
    </location>
</feature>
<keyword evidence="5" id="KW-1003">Cell membrane</keyword>
<sequence>MTLPLYLLLFVMGLAGGFLAGLIGIGGGVMYVLILPYMLGIMGFPDEAIVQLTIANSIFGTMFAALAGNIALWRKREFYWKEVVVMGSFATLVGLLLLHYFVNTPAYQKTEFNLIVILLMIGIIWRTLRQARKEESNNSEKKVGLLGSGFVGASAGAVAALSGLGGGTIIIPILNSGFQMTMQKAKSISLGVIFITAFCITLLNTFSSTGYSSQWHTTGYIVWPLALTISMGVVIASPLGVLVARKMSSRTISYIFVLFVMVVIADKLIQLL</sequence>
<proteinExistence type="inferred from homology"/>
<evidence type="ECO:0000313" key="6">
    <source>
        <dbReference type="EMBL" id="GHE76230.1"/>
    </source>
</evidence>
<name>A0ABQ3IA16_9BACT</name>
<dbReference type="EMBL" id="BNAG01000007">
    <property type="protein sequence ID" value="GHE76230.1"/>
    <property type="molecule type" value="Genomic_DNA"/>
</dbReference>
<evidence type="ECO:0000256" key="4">
    <source>
        <dbReference type="ARBA" id="ARBA00023136"/>
    </source>
</evidence>
<evidence type="ECO:0000313" key="7">
    <source>
        <dbReference type="Proteomes" id="UP000658258"/>
    </source>
</evidence>
<evidence type="ECO:0000256" key="2">
    <source>
        <dbReference type="ARBA" id="ARBA00022692"/>
    </source>
</evidence>
<feature type="transmembrane region" description="Helical" evidence="5">
    <location>
        <begin position="251"/>
        <end position="269"/>
    </location>
</feature>
<organism evidence="6 7">
    <name type="scientific">Roseivirga thermotolerans</name>
    <dbReference type="NCBI Taxonomy" id="1758176"/>
    <lineage>
        <taxon>Bacteria</taxon>
        <taxon>Pseudomonadati</taxon>
        <taxon>Bacteroidota</taxon>
        <taxon>Cytophagia</taxon>
        <taxon>Cytophagales</taxon>
        <taxon>Roseivirgaceae</taxon>
        <taxon>Roseivirga</taxon>
    </lineage>
</organism>
<feature type="transmembrane region" description="Helical" evidence="5">
    <location>
        <begin position="187"/>
        <end position="208"/>
    </location>
</feature>
<keyword evidence="2 5" id="KW-0812">Transmembrane</keyword>
<dbReference type="Pfam" id="PF01925">
    <property type="entry name" value="TauE"/>
    <property type="match status" value="1"/>
</dbReference>
<reference evidence="7" key="1">
    <citation type="journal article" date="2019" name="Int. J. Syst. Evol. Microbiol.">
        <title>The Global Catalogue of Microorganisms (GCM) 10K type strain sequencing project: providing services to taxonomists for standard genome sequencing and annotation.</title>
        <authorList>
            <consortium name="The Broad Institute Genomics Platform"/>
            <consortium name="The Broad Institute Genome Sequencing Center for Infectious Disease"/>
            <person name="Wu L."/>
            <person name="Ma J."/>
        </authorList>
    </citation>
    <scope>NUCLEOTIDE SEQUENCE [LARGE SCALE GENOMIC DNA]</scope>
    <source>
        <strain evidence="7">CGMCC 1.15111</strain>
    </source>
</reference>